<evidence type="ECO:0000256" key="2">
    <source>
        <dbReference type="ARBA" id="ARBA00012438"/>
    </source>
</evidence>
<dbReference type="OrthoDB" id="9764438at2"/>
<dbReference type="SMART" id="SM00387">
    <property type="entry name" value="HATPase_c"/>
    <property type="match status" value="1"/>
</dbReference>
<dbReference type="Pfam" id="PF00072">
    <property type="entry name" value="Response_reg"/>
    <property type="match status" value="1"/>
</dbReference>
<dbReference type="Proteomes" id="UP000189475">
    <property type="component" value="Unassembled WGS sequence"/>
</dbReference>
<evidence type="ECO:0000256" key="7">
    <source>
        <dbReference type="PROSITE-ProRule" id="PRU00169"/>
    </source>
</evidence>
<name>A0A1R4B3J4_9VIBR</name>
<feature type="domain" description="Response regulatory" evidence="10">
    <location>
        <begin position="545"/>
        <end position="661"/>
    </location>
</feature>
<dbReference type="PROSITE" id="PS50109">
    <property type="entry name" value="HIS_KIN"/>
    <property type="match status" value="1"/>
</dbReference>
<accession>A0A1R4B3J4</accession>
<proteinExistence type="predicted"/>
<feature type="domain" description="Histidine kinase" evidence="9">
    <location>
        <begin position="307"/>
        <end position="518"/>
    </location>
</feature>
<dbReference type="SUPFAM" id="SSF55785">
    <property type="entry name" value="PYP-like sensor domain (PAS domain)"/>
    <property type="match status" value="1"/>
</dbReference>
<dbReference type="GO" id="GO:0005886">
    <property type="term" value="C:plasma membrane"/>
    <property type="evidence" value="ECO:0007669"/>
    <property type="project" value="TreeGrafter"/>
</dbReference>
<keyword evidence="4 11" id="KW-0808">Transferase</keyword>
<dbReference type="AlphaFoldDB" id="A0A1R4B3J4"/>
<dbReference type="GO" id="GO:0009927">
    <property type="term" value="F:histidine phosphotransfer kinase activity"/>
    <property type="evidence" value="ECO:0007669"/>
    <property type="project" value="TreeGrafter"/>
</dbReference>
<dbReference type="PANTHER" id="PTHR43047">
    <property type="entry name" value="TWO-COMPONENT HISTIDINE PROTEIN KINASE"/>
    <property type="match status" value="1"/>
</dbReference>
<evidence type="ECO:0000313" key="11">
    <source>
        <dbReference type="EMBL" id="SJL83475.1"/>
    </source>
</evidence>
<dbReference type="InterPro" id="IPR036890">
    <property type="entry name" value="HATPase_C_sf"/>
</dbReference>
<dbReference type="Pfam" id="PF12860">
    <property type="entry name" value="PAS_7"/>
    <property type="match status" value="1"/>
</dbReference>
<dbReference type="SUPFAM" id="SSF55874">
    <property type="entry name" value="ATPase domain of HSP90 chaperone/DNA topoisomerase II/histidine kinase"/>
    <property type="match status" value="1"/>
</dbReference>
<dbReference type="GO" id="GO:0016787">
    <property type="term" value="F:hydrolase activity"/>
    <property type="evidence" value="ECO:0007669"/>
    <property type="project" value="UniProtKB-KW"/>
</dbReference>
<dbReference type="Gene3D" id="3.30.450.20">
    <property type="entry name" value="PAS domain"/>
    <property type="match status" value="1"/>
</dbReference>
<dbReference type="InterPro" id="IPR001789">
    <property type="entry name" value="Sig_transdc_resp-reg_receiver"/>
</dbReference>
<dbReference type="PRINTS" id="PR00344">
    <property type="entry name" value="BCTRLSENSOR"/>
</dbReference>
<protein>
    <recommendedName>
        <fullName evidence="2">histidine kinase</fullName>
        <ecNumber evidence="2">2.7.13.3</ecNumber>
    </recommendedName>
</protein>
<organism evidence="11 12">
    <name type="scientific">Vibrio palustris</name>
    <dbReference type="NCBI Taxonomy" id="1918946"/>
    <lineage>
        <taxon>Bacteria</taxon>
        <taxon>Pseudomonadati</taxon>
        <taxon>Pseudomonadota</taxon>
        <taxon>Gammaproteobacteria</taxon>
        <taxon>Vibrionales</taxon>
        <taxon>Vibrionaceae</taxon>
        <taxon>Vibrio</taxon>
    </lineage>
</organism>
<dbReference type="Pfam" id="PF02518">
    <property type="entry name" value="HATPase_c"/>
    <property type="match status" value="1"/>
</dbReference>
<evidence type="ECO:0000256" key="5">
    <source>
        <dbReference type="ARBA" id="ARBA00022777"/>
    </source>
</evidence>
<evidence type="ECO:0000256" key="4">
    <source>
        <dbReference type="ARBA" id="ARBA00022679"/>
    </source>
</evidence>
<evidence type="ECO:0000259" key="10">
    <source>
        <dbReference type="PROSITE" id="PS50110"/>
    </source>
</evidence>
<evidence type="ECO:0000256" key="1">
    <source>
        <dbReference type="ARBA" id="ARBA00000085"/>
    </source>
</evidence>
<dbReference type="Gene3D" id="3.30.565.10">
    <property type="entry name" value="Histidine kinase-like ATPase, C-terminal domain"/>
    <property type="match status" value="1"/>
</dbReference>
<dbReference type="STRING" id="1918946.VPAL9027_01443"/>
<dbReference type="EC" id="2.7.13.3" evidence="2"/>
<dbReference type="GO" id="GO:0000155">
    <property type="term" value="F:phosphorelay sensor kinase activity"/>
    <property type="evidence" value="ECO:0007669"/>
    <property type="project" value="InterPro"/>
</dbReference>
<evidence type="ECO:0000256" key="8">
    <source>
        <dbReference type="SAM" id="Phobius"/>
    </source>
</evidence>
<dbReference type="Gene3D" id="3.40.50.2300">
    <property type="match status" value="1"/>
</dbReference>
<dbReference type="FunFam" id="3.30.450.20:FF:000073">
    <property type="entry name" value="Putative Sensor histidine kinase"/>
    <property type="match status" value="1"/>
</dbReference>
<feature type="modified residue" description="4-aspartylphosphate" evidence="7">
    <location>
        <position position="595"/>
    </location>
</feature>
<reference evidence="11 12" key="1">
    <citation type="submission" date="2017-02" db="EMBL/GenBank/DDBJ databases">
        <authorList>
            <person name="Peterson S.W."/>
        </authorList>
    </citation>
    <scope>NUCLEOTIDE SEQUENCE [LARGE SCALE GENOMIC DNA]</scope>
    <source>
        <strain evidence="11 12">CECT 9027</strain>
    </source>
</reference>
<dbReference type="SUPFAM" id="SSF52172">
    <property type="entry name" value="CheY-like"/>
    <property type="match status" value="1"/>
</dbReference>
<evidence type="ECO:0000256" key="3">
    <source>
        <dbReference type="ARBA" id="ARBA00022553"/>
    </source>
</evidence>
<keyword evidence="12" id="KW-1185">Reference proteome</keyword>
<comment type="catalytic activity">
    <reaction evidence="1">
        <text>ATP + protein L-histidine = ADP + protein N-phospho-L-histidine.</text>
        <dbReference type="EC" id="2.7.13.3"/>
    </reaction>
</comment>
<dbReference type="InterPro" id="IPR003594">
    <property type="entry name" value="HATPase_dom"/>
</dbReference>
<keyword evidence="8" id="KW-0812">Transmembrane</keyword>
<dbReference type="InterPro" id="IPR011006">
    <property type="entry name" value="CheY-like_superfamily"/>
</dbReference>
<dbReference type="InterPro" id="IPR003661">
    <property type="entry name" value="HisK_dim/P_dom"/>
</dbReference>
<dbReference type="CDD" id="cd00082">
    <property type="entry name" value="HisKA"/>
    <property type="match status" value="1"/>
</dbReference>
<keyword evidence="6" id="KW-0378">Hydrolase</keyword>
<feature type="transmembrane region" description="Helical" evidence="8">
    <location>
        <begin position="6"/>
        <end position="25"/>
    </location>
</feature>
<dbReference type="Gene3D" id="1.10.287.130">
    <property type="match status" value="1"/>
</dbReference>
<dbReference type="InterPro" id="IPR035965">
    <property type="entry name" value="PAS-like_dom_sf"/>
</dbReference>
<evidence type="ECO:0000256" key="6">
    <source>
        <dbReference type="ARBA" id="ARBA00022801"/>
    </source>
</evidence>
<dbReference type="InterPro" id="IPR005467">
    <property type="entry name" value="His_kinase_dom"/>
</dbReference>
<evidence type="ECO:0000313" key="12">
    <source>
        <dbReference type="Proteomes" id="UP000189475"/>
    </source>
</evidence>
<keyword evidence="5" id="KW-0418">Kinase</keyword>
<keyword evidence="3 7" id="KW-0597">Phosphoprotein</keyword>
<dbReference type="FunFam" id="1.10.287.130:FF:000063">
    <property type="entry name" value="Hybrid sensor histidine kinase/response regulator"/>
    <property type="match status" value="1"/>
</dbReference>
<sequence length="666" mass="74096">MQGWLVIMMWLICLGLLVAVVVWHVNKRSGWLRRKCPWMKNELTIYQSRVTVGELEILAARFVGEQRARLAFAPYDGICQPSQQAPATLIRHTEQVLADVFGVSSARLVLTSALQGRNLHLDDVATIVDEASEIYDFSRGLLQGAIEHISQGLSVVDKHLRLVAWNQRYLELFDFPNGLIQVGRPIADIIRFNAQRGFCGPGDIEEHVAKRVRFLQQGNAHTSARQRPDGKYIEVQGNPMPGGGFVMSFNDITAFRQVEQSLKEANEYLEERVLIRTQELENLNKKLVTATQRSEQESRSKSRFLAAVSHDLMQPLNAARLFSSSLAEVSKQAETTQLAQHIERSLEAAEGLIGDLLDISRLESGKLAIHPQDFLLNDVLQPLNAEFSAAAVDQGIEFIMVPSSVMVTSDPKLLRRVIQNFLTNAFRYGAHGKVVLGVRHTGNQVRIEVWDNGMGIDEEKQAVIFDEFTRGLEVQGDQGLGLGLAISKGIAQVLGHDIHMRSWLGQGSVFSLTLQRHTALEPTSLHELPTTPVSGESVHDVSSLRVLCVDNDTAILDGMGALLEQWGCDVRVATDIVSSLQILSSDWKPEVVLSDYRLEHQRTGLEVLQQFRLRLGDSFTGVIISADRTAEVIKAVDTHGFSFIAKPVKPLKLRGVLMRHGRRGDL</sequence>
<evidence type="ECO:0000259" key="9">
    <source>
        <dbReference type="PROSITE" id="PS50109"/>
    </source>
</evidence>
<dbReference type="InterPro" id="IPR004358">
    <property type="entry name" value="Sig_transdc_His_kin-like_C"/>
</dbReference>
<keyword evidence="8" id="KW-1133">Transmembrane helix</keyword>
<dbReference type="SMART" id="SM00448">
    <property type="entry name" value="REC"/>
    <property type="match status" value="1"/>
</dbReference>
<dbReference type="SMART" id="SM00388">
    <property type="entry name" value="HisKA"/>
    <property type="match status" value="1"/>
</dbReference>
<gene>
    <name evidence="11" type="primary">pleC</name>
    <name evidence="11" type="ORF">VPAL9027_01443</name>
</gene>
<dbReference type="CDD" id="cd00075">
    <property type="entry name" value="HATPase"/>
    <property type="match status" value="1"/>
</dbReference>
<dbReference type="Pfam" id="PF00512">
    <property type="entry name" value="HisKA"/>
    <property type="match status" value="1"/>
</dbReference>
<dbReference type="PANTHER" id="PTHR43047:SF9">
    <property type="entry name" value="HISTIDINE KINASE"/>
    <property type="match status" value="1"/>
</dbReference>
<dbReference type="InterPro" id="IPR036097">
    <property type="entry name" value="HisK_dim/P_sf"/>
</dbReference>
<dbReference type="EMBL" id="FUFT01000003">
    <property type="protein sequence ID" value="SJL83475.1"/>
    <property type="molecule type" value="Genomic_DNA"/>
</dbReference>
<dbReference type="PROSITE" id="PS50110">
    <property type="entry name" value="RESPONSE_REGULATORY"/>
    <property type="match status" value="1"/>
</dbReference>
<dbReference type="FunFam" id="3.30.565.10:FF:000049">
    <property type="entry name" value="Two-component sensor histidine kinase"/>
    <property type="match status" value="1"/>
</dbReference>
<dbReference type="SUPFAM" id="SSF47384">
    <property type="entry name" value="Homodimeric domain of signal transducing histidine kinase"/>
    <property type="match status" value="1"/>
</dbReference>
<dbReference type="CDD" id="cd00156">
    <property type="entry name" value="REC"/>
    <property type="match status" value="1"/>
</dbReference>
<keyword evidence="8" id="KW-0472">Membrane</keyword>